<dbReference type="EMBL" id="JAHRIQ010070961">
    <property type="protein sequence ID" value="MEQ2244345.1"/>
    <property type="molecule type" value="Genomic_DNA"/>
</dbReference>
<evidence type="ECO:0000313" key="3">
    <source>
        <dbReference type="Proteomes" id="UP001482620"/>
    </source>
</evidence>
<keyword evidence="3" id="KW-1185">Reference proteome</keyword>
<comment type="caution">
    <text evidence="2">The sequence shown here is derived from an EMBL/GenBank/DDBJ whole genome shotgun (WGS) entry which is preliminary data.</text>
</comment>
<dbReference type="Proteomes" id="UP001482620">
    <property type="component" value="Unassembled WGS sequence"/>
</dbReference>
<sequence length="92" mass="10083">PPQHSSMFLSICLLFIDHPSRASVCLTSAASSCSSEGRRKSQGPRRACISEFVSPVLSGAVVVHFNLLFCNDRAQMRRGCNEELLNSLSEKL</sequence>
<feature type="non-terminal residue" evidence="2">
    <location>
        <position position="1"/>
    </location>
</feature>
<evidence type="ECO:0000313" key="2">
    <source>
        <dbReference type="EMBL" id="MEQ2244345.1"/>
    </source>
</evidence>
<feature type="chain" id="PRO_5046986105" description="Secreted protein" evidence="1">
    <location>
        <begin position="23"/>
        <end position="92"/>
    </location>
</feature>
<organism evidence="2 3">
    <name type="scientific">Ilyodon furcidens</name>
    <name type="common">goldbreast splitfin</name>
    <dbReference type="NCBI Taxonomy" id="33524"/>
    <lineage>
        <taxon>Eukaryota</taxon>
        <taxon>Metazoa</taxon>
        <taxon>Chordata</taxon>
        <taxon>Craniata</taxon>
        <taxon>Vertebrata</taxon>
        <taxon>Euteleostomi</taxon>
        <taxon>Actinopterygii</taxon>
        <taxon>Neopterygii</taxon>
        <taxon>Teleostei</taxon>
        <taxon>Neoteleostei</taxon>
        <taxon>Acanthomorphata</taxon>
        <taxon>Ovalentaria</taxon>
        <taxon>Atherinomorphae</taxon>
        <taxon>Cyprinodontiformes</taxon>
        <taxon>Goodeidae</taxon>
        <taxon>Ilyodon</taxon>
    </lineage>
</organism>
<protein>
    <recommendedName>
        <fullName evidence="4">Secreted protein</fullName>
    </recommendedName>
</protein>
<evidence type="ECO:0008006" key="4">
    <source>
        <dbReference type="Google" id="ProtNLM"/>
    </source>
</evidence>
<reference evidence="2 3" key="1">
    <citation type="submission" date="2021-06" db="EMBL/GenBank/DDBJ databases">
        <authorList>
            <person name="Palmer J.M."/>
        </authorList>
    </citation>
    <scope>NUCLEOTIDE SEQUENCE [LARGE SCALE GENOMIC DNA]</scope>
    <source>
        <strain evidence="3">if_2019</strain>
        <tissue evidence="2">Muscle</tissue>
    </source>
</reference>
<accession>A0ABV0UGR3</accession>
<gene>
    <name evidence="2" type="ORF">ILYODFUR_016101</name>
</gene>
<feature type="signal peptide" evidence="1">
    <location>
        <begin position="1"/>
        <end position="22"/>
    </location>
</feature>
<keyword evidence="1" id="KW-0732">Signal</keyword>
<evidence type="ECO:0000256" key="1">
    <source>
        <dbReference type="SAM" id="SignalP"/>
    </source>
</evidence>
<proteinExistence type="predicted"/>
<name>A0ABV0UGR3_9TELE</name>